<dbReference type="PANTHER" id="PTHR46878">
    <property type="entry name" value="FORKHEAD BOX PROTEIN M1"/>
    <property type="match status" value="1"/>
</dbReference>
<comment type="caution">
    <text evidence="4">The sequence shown here is derived from an EMBL/GenBank/DDBJ whole genome shotgun (WGS) entry which is preliminary data.</text>
</comment>
<dbReference type="GO" id="GO:0005634">
    <property type="term" value="C:nucleus"/>
    <property type="evidence" value="ECO:0007669"/>
    <property type="project" value="UniProtKB-SubCell"/>
</dbReference>
<dbReference type="Gene3D" id="1.10.10.10">
    <property type="entry name" value="Winged helix-like DNA-binding domain superfamily/Winged helix DNA-binding domain"/>
    <property type="match status" value="1"/>
</dbReference>
<dbReference type="PROSITE" id="PS50039">
    <property type="entry name" value="FORK_HEAD_3"/>
    <property type="match status" value="1"/>
</dbReference>
<feature type="compositionally biased region" description="Basic residues" evidence="3">
    <location>
        <begin position="554"/>
        <end position="570"/>
    </location>
</feature>
<evidence type="ECO:0000256" key="1">
    <source>
        <dbReference type="ARBA" id="ARBA00023125"/>
    </source>
</evidence>
<dbReference type="InterPro" id="IPR018122">
    <property type="entry name" value="TF_fork_head_CS_1"/>
</dbReference>
<keyword evidence="1 2" id="KW-0238">DNA-binding</keyword>
<name>A0A8J1U392_OWEFU</name>
<dbReference type="InterPro" id="IPR036390">
    <property type="entry name" value="WH_DNA-bd_sf"/>
</dbReference>
<dbReference type="InterPro" id="IPR030456">
    <property type="entry name" value="TF_fork_head_CS_2"/>
</dbReference>
<organism evidence="4 5">
    <name type="scientific">Owenia fusiformis</name>
    <name type="common">Polychaete worm</name>
    <dbReference type="NCBI Taxonomy" id="6347"/>
    <lineage>
        <taxon>Eukaryota</taxon>
        <taxon>Metazoa</taxon>
        <taxon>Spiralia</taxon>
        <taxon>Lophotrochozoa</taxon>
        <taxon>Annelida</taxon>
        <taxon>Polychaeta</taxon>
        <taxon>Sedentaria</taxon>
        <taxon>Canalipalpata</taxon>
        <taxon>Sabellida</taxon>
        <taxon>Oweniida</taxon>
        <taxon>Oweniidae</taxon>
        <taxon>Owenia</taxon>
    </lineage>
</organism>
<feature type="region of interest" description="Disordered" evidence="3">
    <location>
        <begin position="475"/>
        <end position="494"/>
    </location>
</feature>
<dbReference type="InterPro" id="IPR001766">
    <property type="entry name" value="Fork_head_dom"/>
</dbReference>
<keyword evidence="5" id="KW-1185">Reference proteome</keyword>
<dbReference type="PROSITE" id="PS00658">
    <property type="entry name" value="FORK_HEAD_2"/>
    <property type="match status" value="1"/>
</dbReference>
<feature type="compositionally biased region" description="Polar residues" evidence="3">
    <location>
        <begin position="514"/>
        <end position="528"/>
    </location>
</feature>
<feature type="region of interest" description="Disordered" evidence="3">
    <location>
        <begin position="514"/>
        <end position="576"/>
    </location>
</feature>
<dbReference type="InterPro" id="IPR042839">
    <property type="entry name" value="FOXM1"/>
</dbReference>
<dbReference type="GO" id="GO:0043565">
    <property type="term" value="F:sequence-specific DNA binding"/>
    <property type="evidence" value="ECO:0007669"/>
    <property type="project" value="InterPro"/>
</dbReference>
<gene>
    <name evidence="4" type="ORF">OFUS_LOCUS11781</name>
</gene>
<comment type="subcellular location">
    <subcellularLocation>
        <location evidence="2">Nucleus</location>
    </subcellularLocation>
</comment>
<dbReference type="EMBL" id="CAIIXF020000006">
    <property type="protein sequence ID" value="CAH1785768.1"/>
    <property type="molecule type" value="Genomic_DNA"/>
</dbReference>
<dbReference type="OrthoDB" id="5954824at2759"/>
<keyword evidence="2" id="KW-0539">Nucleus</keyword>
<evidence type="ECO:0000256" key="3">
    <source>
        <dbReference type="SAM" id="MobiDB-lite"/>
    </source>
</evidence>
<evidence type="ECO:0000313" key="5">
    <source>
        <dbReference type="Proteomes" id="UP000749559"/>
    </source>
</evidence>
<dbReference type="PROSITE" id="PS00657">
    <property type="entry name" value="FORK_HEAD_1"/>
    <property type="match status" value="1"/>
</dbReference>
<feature type="compositionally biased region" description="Polar residues" evidence="3">
    <location>
        <begin position="475"/>
        <end position="486"/>
    </location>
</feature>
<dbReference type="PRINTS" id="PR00053">
    <property type="entry name" value="FORKHEAD"/>
</dbReference>
<dbReference type="Pfam" id="PF00250">
    <property type="entry name" value="Forkhead"/>
    <property type="match status" value="1"/>
</dbReference>
<evidence type="ECO:0000256" key="2">
    <source>
        <dbReference type="PROSITE-ProRule" id="PRU00089"/>
    </source>
</evidence>
<protein>
    <submittedName>
        <fullName evidence="4">Uncharacterized protein</fullName>
    </submittedName>
</protein>
<accession>A0A8J1U392</accession>
<dbReference type="SUPFAM" id="SSF46785">
    <property type="entry name" value="Winged helix' DNA-binding domain"/>
    <property type="match status" value="1"/>
</dbReference>
<dbReference type="PANTHER" id="PTHR46878:SF1">
    <property type="entry name" value="FORKHEAD BOX PROTEIN M1"/>
    <property type="match status" value="1"/>
</dbReference>
<proteinExistence type="predicted"/>
<dbReference type="AlphaFoldDB" id="A0A8J1U392"/>
<dbReference type="SMART" id="SM00339">
    <property type="entry name" value="FH"/>
    <property type="match status" value="1"/>
</dbReference>
<feature type="DNA-binding region" description="Fork-head" evidence="2">
    <location>
        <begin position="244"/>
        <end position="322"/>
    </location>
</feature>
<sequence>MKMSKSANAPNNTLVNPTSILGENFTGRVSPVNYTFTDTVKDTDDVKHIIIKQIPENQAFSPSGPFTSIKTDQLNLSTPKLFLEKSAATKKIVIVTSNVNNRTTAARVLESLSHDPWKLSKETGVSRNLDRPKTPIEVVRTSAPLTVVLPHQKQKEPRAGFGENTNVSAATSSTGHNDSLTNLGWVNRVTGDNVISSCGPGLPEFTGPPSTMQQANDRLQLDLHNTDSLVDIRRVATECGTRQRPPYSYLHLIQIAIGSSPAQKLTLREIYKWIEDMFPFYKHTNGEGWKNSVRHNLSLYDVFMRVQGQKGEQSSYWMLNKELLEREKNNGVPPWHCKAIKSKPKKPRNPRITKVVTPVETHSQRLLIPKPKTLPIQTVNPVSGLQISRAHFQGSQLSGTTLTGTPLSGTPLLSINNFQSAVPVNTSFNQTNEMKPILPKPNSDKSYTLMPISDPSILPAGLPVFYAPVNSYTTQGSHVQDNSFSPPGSKKSRLSHNLTKDIISLAWLNAGIENTPNRSHDPVTSTEPLISPDSGIESKASDTSHDRSKPLITKPRKYKKRAPRKSTHKKLRDESENIESFTEVFNNICAAAVKTNSSPNQDLLKTPPKSQNMATSTPNKGLMLTPNWCSPIANLTPLRNTSNLLESGGYNWTPFRITPVRTNGTKGTPGSARRKEAEKNMITDIFGITPLKNNELLNDSLNLHDTSFSHIFNGTSMPFETIDEGTPVDAFGNISFSTL</sequence>
<feature type="compositionally biased region" description="Basic and acidic residues" evidence="3">
    <location>
        <begin position="539"/>
        <end position="549"/>
    </location>
</feature>
<dbReference type="GO" id="GO:0003700">
    <property type="term" value="F:DNA-binding transcription factor activity"/>
    <property type="evidence" value="ECO:0007669"/>
    <property type="project" value="InterPro"/>
</dbReference>
<reference evidence="4" key="1">
    <citation type="submission" date="2022-03" db="EMBL/GenBank/DDBJ databases">
        <authorList>
            <person name="Martin C."/>
        </authorList>
    </citation>
    <scope>NUCLEOTIDE SEQUENCE</scope>
</reference>
<dbReference type="Proteomes" id="UP000749559">
    <property type="component" value="Unassembled WGS sequence"/>
</dbReference>
<dbReference type="InterPro" id="IPR036388">
    <property type="entry name" value="WH-like_DNA-bd_sf"/>
</dbReference>
<feature type="region of interest" description="Disordered" evidence="3">
    <location>
        <begin position="598"/>
        <end position="619"/>
    </location>
</feature>
<dbReference type="GO" id="GO:0000086">
    <property type="term" value="P:G2/M transition of mitotic cell cycle"/>
    <property type="evidence" value="ECO:0007669"/>
    <property type="project" value="InterPro"/>
</dbReference>
<evidence type="ECO:0000313" key="4">
    <source>
        <dbReference type="EMBL" id="CAH1785768.1"/>
    </source>
</evidence>